<dbReference type="AlphaFoldDB" id="A0AA36H273"/>
<dbReference type="Proteomes" id="UP001176961">
    <property type="component" value="Unassembled WGS sequence"/>
</dbReference>
<evidence type="ECO:0000313" key="2">
    <source>
        <dbReference type="Proteomes" id="UP001176961"/>
    </source>
</evidence>
<protein>
    <submittedName>
        <fullName evidence="1">Uncharacterized protein</fullName>
    </submittedName>
</protein>
<accession>A0AA36H273</accession>
<sequence length="242" mass="26117">MYLNHDRFGAEHPSVVQCHFVHYKHSVPLVQFLSEYAEISTDLRVDNQMFRLSLAVLVLSECALSMPPPAGLNLKPAKAIGEEHPNVPLSNAPAEVSKEPPNLRLRSRMMAALNAVNETSKKELVPLGSQTLILTKNRKYKKPSSSRSFFGAVTEEPITAAPLAVRPAPKTLPSSANYGVNPVLQTNFVDAQGRVLKNVVSIPIRVGEAKIKAVSAASVSLVEGEAENGVHVKFGQASPAPI</sequence>
<organism evidence="1 2">
    <name type="scientific">Cylicocyclus nassatus</name>
    <name type="common">Nematode worm</name>
    <dbReference type="NCBI Taxonomy" id="53992"/>
    <lineage>
        <taxon>Eukaryota</taxon>
        <taxon>Metazoa</taxon>
        <taxon>Ecdysozoa</taxon>
        <taxon>Nematoda</taxon>
        <taxon>Chromadorea</taxon>
        <taxon>Rhabditida</taxon>
        <taxon>Rhabditina</taxon>
        <taxon>Rhabditomorpha</taxon>
        <taxon>Strongyloidea</taxon>
        <taxon>Strongylidae</taxon>
        <taxon>Cylicocyclus</taxon>
    </lineage>
</organism>
<name>A0AA36H273_CYLNA</name>
<proteinExistence type="predicted"/>
<keyword evidence="2" id="KW-1185">Reference proteome</keyword>
<reference evidence="1" key="1">
    <citation type="submission" date="2023-07" db="EMBL/GenBank/DDBJ databases">
        <authorList>
            <consortium name="CYATHOMIX"/>
        </authorList>
    </citation>
    <scope>NUCLEOTIDE SEQUENCE</scope>
    <source>
        <strain evidence="1">N/A</strain>
    </source>
</reference>
<comment type="caution">
    <text evidence="1">The sequence shown here is derived from an EMBL/GenBank/DDBJ whole genome shotgun (WGS) entry which is preliminary data.</text>
</comment>
<evidence type="ECO:0000313" key="1">
    <source>
        <dbReference type="EMBL" id="CAJ0602716.1"/>
    </source>
</evidence>
<dbReference type="EMBL" id="CATQJL010000305">
    <property type="protein sequence ID" value="CAJ0602716.1"/>
    <property type="molecule type" value="Genomic_DNA"/>
</dbReference>
<gene>
    <name evidence="1" type="ORF">CYNAS_LOCUS14699</name>
</gene>